<evidence type="ECO:0000256" key="3">
    <source>
        <dbReference type="ARBA" id="ARBA00013109"/>
    </source>
</evidence>
<evidence type="ECO:0000256" key="7">
    <source>
        <dbReference type="ARBA" id="ARBA00040167"/>
    </source>
</evidence>
<protein>
    <recommendedName>
        <fullName evidence="7 9">Uroporphyrinogen-III synthase</fullName>
        <ecNumber evidence="3 9">4.2.1.75</ecNumber>
    </recommendedName>
</protein>
<accession>A0A936ZNP4</accession>
<dbReference type="EMBL" id="JAEQNA010000011">
    <property type="protein sequence ID" value="MBL0423107.1"/>
    <property type="molecule type" value="Genomic_DNA"/>
</dbReference>
<comment type="catalytic activity">
    <reaction evidence="8 9">
        <text>hydroxymethylbilane = uroporphyrinogen III + H2O</text>
        <dbReference type="Rhea" id="RHEA:18965"/>
        <dbReference type="ChEBI" id="CHEBI:15377"/>
        <dbReference type="ChEBI" id="CHEBI:57308"/>
        <dbReference type="ChEBI" id="CHEBI:57845"/>
        <dbReference type="EC" id="4.2.1.75"/>
    </reaction>
</comment>
<gene>
    <name evidence="11" type="ORF">JI739_22420</name>
</gene>
<dbReference type="GO" id="GO:0004852">
    <property type="term" value="F:uroporphyrinogen-III synthase activity"/>
    <property type="evidence" value="ECO:0007669"/>
    <property type="project" value="UniProtKB-UniRule"/>
</dbReference>
<dbReference type="GO" id="GO:0006782">
    <property type="term" value="P:protoporphyrinogen IX biosynthetic process"/>
    <property type="evidence" value="ECO:0007669"/>
    <property type="project" value="UniProtKB-UniRule"/>
</dbReference>
<evidence type="ECO:0000256" key="1">
    <source>
        <dbReference type="ARBA" id="ARBA00004772"/>
    </source>
</evidence>
<evidence type="ECO:0000313" key="12">
    <source>
        <dbReference type="Proteomes" id="UP000613011"/>
    </source>
</evidence>
<dbReference type="EC" id="4.2.1.75" evidence="3 9"/>
<comment type="caution">
    <text evidence="11">The sequence shown here is derived from an EMBL/GenBank/DDBJ whole genome shotgun (WGS) entry which is preliminary data.</text>
</comment>
<dbReference type="PANTHER" id="PTHR38042:SF1">
    <property type="entry name" value="UROPORPHYRINOGEN-III SYNTHASE, CHLOROPLASTIC"/>
    <property type="match status" value="1"/>
</dbReference>
<proteinExistence type="inferred from homology"/>
<evidence type="ECO:0000256" key="5">
    <source>
        <dbReference type="ARBA" id="ARBA00023244"/>
    </source>
</evidence>
<comment type="similarity">
    <text evidence="2 9">Belongs to the uroporphyrinogen-III synthase family.</text>
</comment>
<keyword evidence="4 9" id="KW-0456">Lyase</keyword>
<dbReference type="InterPro" id="IPR039793">
    <property type="entry name" value="UROS/Hem4"/>
</dbReference>
<evidence type="ECO:0000256" key="6">
    <source>
        <dbReference type="ARBA" id="ARBA00037589"/>
    </source>
</evidence>
<evidence type="ECO:0000256" key="8">
    <source>
        <dbReference type="ARBA" id="ARBA00048617"/>
    </source>
</evidence>
<dbReference type="AlphaFoldDB" id="A0A936ZNP4"/>
<comment type="function">
    <text evidence="6 9">Catalyzes cyclization of the linear tetrapyrrole, hydroxymethylbilane, to the macrocyclic uroporphyrinogen III.</text>
</comment>
<dbReference type="Proteomes" id="UP000613011">
    <property type="component" value="Unassembled WGS sequence"/>
</dbReference>
<feature type="domain" description="Tetrapyrrole biosynthesis uroporphyrinogen III synthase" evidence="10">
    <location>
        <begin position="19"/>
        <end position="249"/>
    </location>
</feature>
<dbReference type="PANTHER" id="PTHR38042">
    <property type="entry name" value="UROPORPHYRINOGEN-III SYNTHASE, CHLOROPLASTIC"/>
    <property type="match status" value="1"/>
</dbReference>
<reference evidence="11" key="1">
    <citation type="submission" date="2021-01" db="EMBL/GenBank/DDBJ databases">
        <title>Ramlibacter sp. strain AW1 16S ribosomal RNA gene Genome sequencing and assembly.</title>
        <authorList>
            <person name="Kang M."/>
        </authorList>
    </citation>
    <scope>NUCLEOTIDE SEQUENCE</scope>
    <source>
        <strain evidence="11">AW1</strain>
    </source>
</reference>
<comment type="pathway">
    <text evidence="1 9">Porphyrin-containing compound metabolism; protoporphyrin-IX biosynthesis; coproporphyrinogen-III from 5-aminolevulinate: step 3/4.</text>
</comment>
<sequence>MIAVAPSVWVTRPAREASRWVDALRRGGIAAQAFPLIEIAPAPDPAALAQCRAALAQFDAVMFVSAHAVQGLLPAPGLWPATGPRAWATGAGTAAALRAAGVPGDHIDVPGADAPQFDSEALWPLVSAQVAPGAQVLVVRGADAQGQTSGRPWLVEQLRQRGAAVTEVASYSRRAPALDTQQLARAGDAAAGWWLFSSSEAVANLVAAGPGTDRASWRALCTHPRIAQAARLAGFGEVAQVRPTVEAVLAFLQSQP</sequence>
<evidence type="ECO:0000256" key="9">
    <source>
        <dbReference type="RuleBase" id="RU366031"/>
    </source>
</evidence>
<dbReference type="CDD" id="cd06578">
    <property type="entry name" value="HemD"/>
    <property type="match status" value="1"/>
</dbReference>
<keyword evidence="5 9" id="KW-0627">Porphyrin biosynthesis</keyword>
<organism evidence="11 12">
    <name type="scientific">Ramlibacter aurantiacus</name>
    <dbReference type="NCBI Taxonomy" id="2801330"/>
    <lineage>
        <taxon>Bacteria</taxon>
        <taxon>Pseudomonadati</taxon>
        <taxon>Pseudomonadota</taxon>
        <taxon>Betaproteobacteria</taxon>
        <taxon>Burkholderiales</taxon>
        <taxon>Comamonadaceae</taxon>
        <taxon>Ramlibacter</taxon>
    </lineage>
</organism>
<dbReference type="SUPFAM" id="SSF69618">
    <property type="entry name" value="HemD-like"/>
    <property type="match status" value="1"/>
</dbReference>
<evidence type="ECO:0000256" key="2">
    <source>
        <dbReference type="ARBA" id="ARBA00008133"/>
    </source>
</evidence>
<name>A0A936ZNP4_9BURK</name>
<keyword evidence="12" id="KW-1185">Reference proteome</keyword>
<dbReference type="InterPro" id="IPR036108">
    <property type="entry name" value="4pyrrol_syn_uPrphyn_synt_sf"/>
</dbReference>
<evidence type="ECO:0000259" key="10">
    <source>
        <dbReference type="Pfam" id="PF02602"/>
    </source>
</evidence>
<dbReference type="Gene3D" id="3.40.50.10090">
    <property type="match status" value="2"/>
</dbReference>
<dbReference type="InterPro" id="IPR003754">
    <property type="entry name" value="4pyrrol_synth_uPrphyn_synth"/>
</dbReference>
<dbReference type="Pfam" id="PF02602">
    <property type="entry name" value="HEM4"/>
    <property type="match status" value="1"/>
</dbReference>
<evidence type="ECO:0000313" key="11">
    <source>
        <dbReference type="EMBL" id="MBL0423107.1"/>
    </source>
</evidence>
<evidence type="ECO:0000256" key="4">
    <source>
        <dbReference type="ARBA" id="ARBA00023239"/>
    </source>
</evidence>
<dbReference type="GO" id="GO:0006780">
    <property type="term" value="P:uroporphyrinogen III biosynthetic process"/>
    <property type="evidence" value="ECO:0007669"/>
    <property type="project" value="UniProtKB-UniRule"/>
</dbReference>